<feature type="region of interest" description="Disordered" evidence="1">
    <location>
        <begin position="407"/>
        <end position="436"/>
    </location>
</feature>
<organism evidence="2 3">
    <name type="scientific">Cotesia glomerata</name>
    <name type="common">Lepidopteran parasitic wasp</name>
    <name type="synonym">Apanteles glomeratus</name>
    <dbReference type="NCBI Taxonomy" id="32391"/>
    <lineage>
        <taxon>Eukaryota</taxon>
        <taxon>Metazoa</taxon>
        <taxon>Ecdysozoa</taxon>
        <taxon>Arthropoda</taxon>
        <taxon>Hexapoda</taxon>
        <taxon>Insecta</taxon>
        <taxon>Pterygota</taxon>
        <taxon>Neoptera</taxon>
        <taxon>Endopterygota</taxon>
        <taxon>Hymenoptera</taxon>
        <taxon>Apocrita</taxon>
        <taxon>Ichneumonoidea</taxon>
        <taxon>Braconidae</taxon>
        <taxon>Microgastrinae</taxon>
        <taxon>Cotesia</taxon>
    </lineage>
</organism>
<comment type="caution">
    <text evidence="2">The sequence shown here is derived from an EMBL/GenBank/DDBJ whole genome shotgun (WGS) entry which is preliminary data.</text>
</comment>
<dbReference type="SUPFAM" id="SSF54001">
    <property type="entry name" value="Cysteine proteinases"/>
    <property type="match status" value="1"/>
</dbReference>
<evidence type="ECO:0000256" key="1">
    <source>
        <dbReference type="SAM" id="MobiDB-lite"/>
    </source>
</evidence>
<proteinExistence type="predicted"/>
<gene>
    <name evidence="2" type="ORF">KQX54_012817</name>
</gene>
<dbReference type="Gene3D" id="3.40.395.10">
    <property type="entry name" value="Adenoviral Proteinase, Chain A"/>
    <property type="match status" value="1"/>
</dbReference>
<protein>
    <submittedName>
        <fullName evidence="2">Uncharacterized protein</fullName>
    </submittedName>
</protein>
<accession>A0AAV7HD23</accession>
<name>A0AAV7HD23_COTGL</name>
<keyword evidence="3" id="KW-1185">Reference proteome</keyword>
<dbReference type="InterPro" id="IPR038765">
    <property type="entry name" value="Papain-like_cys_pep_sf"/>
</dbReference>
<dbReference type="CDD" id="cd15489">
    <property type="entry name" value="PHD_SF"/>
    <property type="match status" value="1"/>
</dbReference>
<sequence length="732" mass="84444">MNRLKLENLYTGDIVQRWIDYDAYKDKFMRLFQLPLKLILFAEKHLEVINPGVPAVLHFDSTDAHMKIPGNLNCKRVYYYALVYRASRTTVPVAQIITVQQDERLISDLLSRRVEVIKNNFTTHSILHSILKVYNNMDISEYLKVTTRNKEAMAATFSEIASILSAKNETTAKSHISRLAKLLPDESSEIENLVKEQESNDSAELSSGDLIKIKVTNAVFSTSPFYVHFAGIVSKRQNDLSIENSNVEEINNKYYSTEFLQYLLEVFMPYASLWSGITLELVDKTISRVSNAYVESHNRIYEEKILKGRKDITIGEAIRLLKGYNECLVKEEVLYRLKNDKTGQISKYPSTKEPAADHKAKDIWARSKKKYDAVKPKKNRSLYLSGQHIIKIDQKIKEEKSDDFSSTSQVTDLQKNRKRTSNLKEKNTKKVKRSKSNTVATKESSLEFLKNGLVNSLKYYIISNSSKLQFAYYSANKDVFMLMKNFTISPAQFNSVAIFDKWIDGQIIDAFASTFMKEWCDGTYIPTDLSTMVVGRFSMVPMSHKSSIHTCEQQIGNKRIIPYCVELHWRVLLVDVELKQCILLILDQEDIDWTVTSGSSQRPHQAENDIDNCGVFCMYYLRCLYEKTKFEKTLDLKKFREEIAHQLLAKADDVTERCSYCAKIIEASAETIFCCSCQRRIHTKCKPCDERSSDTENSYEIPEGNPKKRIKVCRQATNFSQFACRLCRHFNR</sequence>
<dbReference type="AlphaFoldDB" id="A0AAV7HD23"/>
<evidence type="ECO:0000313" key="3">
    <source>
        <dbReference type="Proteomes" id="UP000826195"/>
    </source>
</evidence>
<reference evidence="2 3" key="1">
    <citation type="journal article" date="2021" name="J. Hered.">
        <title>A chromosome-level genome assembly of the parasitoid wasp, Cotesia glomerata (Hymenoptera: Braconidae).</title>
        <authorList>
            <person name="Pinto B.J."/>
            <person name="Weis J.J."/>
            <person name="Gamble T."/>
            <person name="Ode P.J."/>
            <person name="Paul R."/>
            <person name="Zaspel J.M."/>
        </authorList>
    </citation>
    <scope>NUCLEOTIDE SEQUENCE [LARGE SCALE GENOMIC DNA]</scope>
    <source>
        <strain evidence="2">CgM1</strain>
    </source>
</reference>
<dbReference type="Proteomes" id="UP000826195">
    <property type="component" value="Unassembled WGS sequence"/>
</dbReference>
<dbReference type="EMBL" id="JAHXZJ010002982">
    <property type="protein sequence ID" value="KAH0535064.1"/>
    <property type="molecule type" value="Genomic_DNA"/>
</dbReference>
<evidence type="ECO:0000313" key="2">
    <source>
        <dbReference type="EMBL" id="KAH0535064.1"/>
    </source>
</evidence>